<evidence type="ECO:0000256" key="4">
    <source>
        <dbReference type="ARBA" id="ARBA00023157"/>
    </source>
</evidence>
<dbReference type="Proteomes" id="UP001230005">
    <property type="component" value="Unassembled WGS sequence"/>
</dbReference>
<dbReference type="PANTHER" id="PTHR42852">
    <property type="entry name" value="THIOL:DISULFIDE INTERCHANGE PROTEIN DSBE"/>
    <property type="match status" value="1"/>
</dbReference>
<evidence type="ECO:0000256" key="5">
    <source>
        <dbReference type="ARBA" id="ARBA00023284"/>
    </source>
</evidence>
<accession>A0ABT9ZYM9</accession>
<protein>
    <submittedName>
        <fullName evidence="8">Thiol-disulfide isomerase/thioredoxin</fullName>
    </submittedName>
</protein>
<feature type="transmembrane region" description="Helical" evidence="6">
    <location>
        <begin position="7"/>
        <end position="26"/>
    </location>
</feature>
<keyword evidence="8" id="KW-0413">Isomerase</keyword>
<feature type="domain" description="Thioredoxin" evidence="7">
    <location>
        <begin position="63"/>
        <end position="205"/>
    </location>
</feature>
<dbReference type="InterPro" id="IPR036249">
    <property type="entry name" value="Thioredoxin-like_sf"/>
</dbReference>
<dbReference type="InterPro" id="IPR050553">
    <property type="entry name" value="Thioredoxin_ResA/DsbE_sf"/>
</dbReference>
<keyword evidence="5" id="KW-0676">Redox-active center</keyword>
<keyword evidence="9" id="KW-1185">Reference proteome</keyword>
<evidence type="ECO:0000256" key="1">
    <source>
        <dbReference type="ARBA" id="ARBA00004196"/>
    </source>
</evidence>
<name>A0ABT9ZYM9_9BACI</name>
<dbReference type="InterPro" id="IPR013766">
    <property type="entry name" value="Thioredoxin_domain"/>
</dbReference>
<dbReference type="PANTHER" id="PTHR42852:SF6">
    <property type="entry name" value="THIOL:DISULFIDE INTERCHANGE PROTEIN DSBE"/>
    <property type="match status" value="1"/>
</dbReference>
<keyword evidence="4" id="KW-1015">Disulfide bond</keyword>
<evidence type="ECO:0000259" key="7">
    <source>
        <dbReference type="PROSITE" id="PS51352"/>
    </source>
</evidence>
<keyword evidence="6" id="KW-0472">Membrane</keyword>
<dbReference type="PROSITE" id="PS51352">
    <property type="entry name" value="THIOREDOXIN_2"/>
    <property type="match status" value="1"/>
</dbReference>
<gene>
    <name evidence="8" type="ORF">J2S74_003469</name>
</gene>
<dbReference type="EMBL" id="JAUSUG010000014">
    <property type="protein sequence ID" value="MDQ0256070.1"/>
    <property type="molecule type" value="Genomic_DNA"/>
</dbReference>
<evidence type="ECO:0000256" key="6">
    <source>
        <dbReference type="SAM" id="Phobius"/>
    </source>
</evidence>
<reference evidence="8 9" key="1">
    <citation type="submission" date="2023-07" db="EMBL/GenBank/DDBJ databases">
        <title>Genomic Encyclopedia of Type Strains, Phase IV (KMG-IV): sequencing the most valuable type-strain genomes for metagenomic binning, comparative biology and taxonomic classification.</title>
        <authorList>
            <person name="Goeker M."/>
        </authorList>
    </citation>
    <scope>NUCLEOTIDE SEQUENCE [LARGE SCALE GENOMIC DNA]</scope>
    <source>
        <strain evidence="8 9">DSM 9768</strain>
    </source>
</reference>
<keyword evidence="2" id="KW-0201">Cytochrome c-type biogenesis</keyword>
<dbReference type="Gene3D" id="3.40.30.10">
    <property type="entry name" value="Glutaredoxin"/>
    <property type="match status" value="1"/>
</dbReference>
<keyword evidence="6" id="KW-0812">Transmembrane</keyword>
<evidence type="ECO:0000256" key="3">
    <source>
        <dbReference type="ARBA" id="ARBA00022968"/>
    </source>
</evidence>
<keyword evidence="6" id="KW-1133">Transmembrane helix</keyword>
<keyword evidence="3" id="KW-0735">Signal-anchor</keyword>
<evidence type="ECO:0000313" key="9">
    <source>
        <dbReference type="Proteomes" id="UP001230005"/>
    </source>
</evidence>
<dbReference type="GO" id="GO:0016853">
    <property type="term" value="F:isomerase activity"/>
    <property type="evidence" value="ECO:0007669"/>
    <property type="project" value="UniProtKB-KW"/>
</dbReference>
<evidence type="ECO:0000313" key="8">
    <source>
        <dbReference type="EMBL" id="MDQ0256070.1"/>
    </source>
</evidence>
<comment type="subcellular location">
    <subcellularLocation>
        <location evidence="1">Cell envelope</location>
    </subcellularLocation>
</comment>
<proteinExistence type="predicted"/>
<comment type="caution">
    <text evidence="8">The sequence shown here is derived from an EMBL/GenBank/DDBJ whole genome shotgun (WGS) entry which is preliminary data.</text>
</comment>
<dbReference type="CDD" id="cd02966">
    <property type="entry name" value="TlpA_like_family"/>
    <property type="match status" value="1"/>
</dbReference>
<organism evidence="8 9">
    <name type="scientific">Evansella vedderi</name>
    <dbReference type="NCBI Taxonomy" id="38282"/>
    <lineage>
        <taxon>Bacteria</taxon>
        <taxon>Bacillati</taxon>
        <taxon>Bacillota</taxon>
        <taxon>Bacilli</taxon>
        <taxon>Bacillales</taxon>
        <taxon>Bacillaceae</taxon>
        <taxon>Evansella</taxon>
    </lineage>
</organism>
<dbReference type="InterPro" id="IPR000866">
    <property type="entry name" value="AhpC/TSA"/>
</dbReference>
<dbReference type="SUPFAM" id="SSF52833">
    <property type="entry name" value="Thioredoxin-like"/>
    <property type="match status" value="1"/>
</dbReference>
<dbReference type="RefSeq" id="WP_307327626.1">
    <property type="nucleotide sequence ID" value="NZ_JAUSUG010000014.1"/>
</dbReference>
<dbReference type="Pfam" id="PF00578">
    <property type="entry name" value="AhpC-TSA"/>
    <property type="match status" value="1"/>
</dbReference>
<evidence type="ECO:0000256" key="2">
    <source>
        <dbReference type="ARBA" id="ARBA00022748"/>
    </source>
</evidence>
<sequence>MKNKRSIIITLAALIITSYVIYDHFFTSTVSDGNQQRLEEYLANDGLDPREKEEYIESDEYGAYPGRMAPPFSLPSWDDTGDIQLSDYLGNFVIVNAWASWCGPCRDEIPYLIDFHENYSDENVVVLGVNMTTTEASESRAITFINEFNIPYDIAMDFDGLMLQEYEIISMPMTFVVDPEGRIVIRKLGYMDYDMIVEMYKEAIEIYREA</sequence>